<reference evidence="2 3" key="1">
    <citation type="journal article" date="2009" name="Stand. Genomic Sci.">
        <title>Complete genome sequence of Kangiella koreensis type strain (SW-125).</title>
        <authorList>
            <person name="Han C."/>
            <person name="Sikorski J."/>
            <person name="Lapidus A."/>
            <person name="Nolan M."/>
            <person name="Glavina Del Rio T."/>
            <person name="Tice H."/>
            <person name="Cheng J.F."/>
            <person name="Lucas S."/>
            <person name="Chen F."/>
            <person name="Copeland A."/>
            <person name="Ivanova N."/>
            <person name="Mavromatis K."/>
            <person name="Ovchinnikova G."/>
            <person name="Pati A."/>
            <person name="Bruce D."/>
            <person name="Goodwin L."/>
            <person name="Pitluck S."/>
            <person name="Chen A."/>
            <person name="Palaniappan K."/>
            <person name="Land M."/>
            <person name="Hauser L."/>
            <person name="Chang Y.J."/>
            <person name="Jeffries C.D."/>
            <person name="Chain P."/>
            <person name="Saunders E."/>
            <person name="Brettin T."/>
            <person name="Goker M."/>
            <person name="Tindall B.J."/>
            <person name="Bristow J."/>
            <person name="Eisen J.A."/>
            <person name="Markowitz V."/>
            <person name="Hugenholtz P."/>
            <person name="Kyrpides N.C."/>
            <person name="Klenk H.P."/>
            <person name="Detter J.C."/>
        </authorList>
    </citation>
    <scope>NUCLEOTIDE SEQUENCE [LARGE SCALE GENOMIC DNA]</scope>
    <source>
        <strain evidence="3">DSM 16069 / KCTC 12182 / SW-125</strain>
    </source>
</reference>
<feature type="compositionally biased region" description="Polar residues" evidence="1">
    <location>
        <begin position="49"/>
        <end position="87"/>
    </location>
</feature>
<dbReference type="Proteomes" id="UP000001231">
    <property type="component" value="Chromosome"/>
</dbReference>
<evidence type="ECO:0000313" key="3">
    <source>
        <dbReference type="Proteomes" id="UP000001231"/>
    </source>
</evidence>
<sequence>MGKTKIAIIIVLLLIASALLIVNFSDKESPESVASFDQIESEHVIAKSQPMTPENQEATIKTENVGNDANGTSDESLNEPNEKATSSGLDIMTNQEQVAAQFDSESKDYHWSGYWENELQTIVLFVGAKAFVKDSEVECRSSTCEVTVNLSVKGPQNTVEAVEALSQEFAQREIKFVPESIDPANGKIVFYTQTGDIPE</sequence>
<evidence type="ECO:0000256" key="1">
    <source>
        <dbReference type="SAM" id="MobiDB-lite"/>
    </source>
</evidence>
<dbReference type="HOGENOM" id="CLU_1370618_0_0_6"/>
<organism evidence="2 3">
    <name type="scientific">Kangiella koreensis (strain DSM 16069 / JCM 12317 / KCTC 12182 / SW-125)</name>
    <dbReference type="NCBI Taxonomy" id="523791"/>
    <lineage>
        <taxon>Bacteria</taxon>
        <taxon>Pseudomonadati</taxon>
        <taxon>Pseudomonadota</taxon>
        <taxon>Gammaproteobacteria</taxon>
        <taxon>Kangiellales</taxon>
        <taxon>Kangiellaceae</taxon>
        <taxon>Kangiella</taxon>
    </lineage>
</organism>
<keyword evidence="3" id="KW-1185">Reference proteome</keyword>
<name>C7R835_KANKD</name>
<dbReference type="RefSeq" id="WP_012800332.1">
    <property type="nucleotide sequence ID" value="NC_013166.1"/>
</dbReference>
<dbReference type="InParanoid" id="C7R835"/>
<evidence type="ECO:0000313" key="2">
    <source>
        <dbReference type="EMBL" id="ACV25817.1"/>
    </source>
</evidence>
<accession>C7R835</accession>
<dbReference type="KEGG" id="kko:Kkor_0397"/>
<feature type="region of interest" description="Disordered" evidence="1">
    <location>
        <begin position="47"/>
        <end position="87"/>
    </location>
</feature>
<dbReference type="EMBL" id="CP001707">
    <property type="protein sequence ID" value="ACV25817.1"/>
    <property type="molecule type" value="Genomic_DNA"/>
</dbReference>
<gene>
    <name evidence="2" type="ordered locus">Kkor_0397</name>
</gene>
<protein>
    <submittedName>
        <fullName evidence="2">Uncharacterized protein</fullName>
    </submittedName>
</protein>
<dbReference type="AlphaFoldDB" id="C7R835"/>
<proteinExistence type="predicted"/>